<evidence type="ECO:0000256" key="1">
    <source>
        <dbReference type="SAM" id="SignalP"/>
    </source>
</evidence>
<reference evidence="3" key="1">
    <citation type="journal article" date="2019" name="Int. J. Syst. Evol. Microbiol.">
        <title>The Global Catalogue of Microorganisms (GCM) 10K type strain sequencing project: providing services to taxonomists for standard genome sequencing and annotation.</title>
        <authorList>
            <consortium name="The Broad Institute Genomics Platform"/>
            <consortium name="The Broad Institute Genome Sequencing Center for Infectious Disease"/>
            <person name="Wu L."/>
            <person name="Ma J."/>
        </authorList>
    </citation>
    <scope>NUCLEOTIDE SEQUENCE [LARGE SCALE GENOMIC DNA]</scope>
    <source>
        <strain evidence="3">CGMCC 1.13574</strain>
    </source>
</reference>
<evidence type="ECO:0000313" key="2">
    <source>
        <dbReference type="EMBL" id="MFD2170001.1"/>
    </source>
</evidence>
<feature type="chain" id="PRO_5047462906" evidence="1">
    <location>
        <begin position="23"/>
        <end position="182"/>
    </location>
</feature>
<dbReference type="Pfam" id="PF05573">
    <property type="entry name" value="NosL"/>
    <property type="match status" value="1"/>
</dbReference>
<name>A0ABW4ZWL1_9BACL</name>
<dbReference type="SUPFAM" id="SSF160387">
    <property type="entry name" value="NosL/MerB-like"/>
    <property type="match status" value="1"/>
</dbReference>
<dbReference type="PANTHER" id="PTHR41247">
    <property type="entry name" value="HTH-TYPE TRANSCRIPTIONAL REPRESSOR YCNK"/>
    <property type="match status" value="1"/>
</dbReference>
<dbReference type="Gene3D" id="3.30.70.2050">
    <property type="match status" value="1"/>
</dbReference>
<feature type="signal peptide" evidence="1">
    <location>
        <begin position="1"/>
        <end position="22"/>
    </location>
</feature>
<keyword evidence="3" id="KW-1185">Reference proteome</keyword>
<organism evidence="2 3">
    <name type="scientific">Tumebacillus lipolyticus</name>
    <dbReference type="NCBI Taxonomy" id="1280370"/>
    <lineage>
        <taxon>Bacteria</taxon>
        <taxon>Bacillati</taxon>
        <taxon>Bacillota</taxon>
        <taxon>Bacilli</taxon>
        <taxon>Bacillales</taxon>
        <taxon>Alicyclobacillaceae</taxon>
        <taxon>Tumebacillus</taxon>
    </lineage>
</organism>
<protein>
    <submittedName>
        <fullName evidence="2">Nitrous oxide reductase accessory protein NosL</fullName>
    </submittedName>
</protein>
<dbReference type="PROSITE" id="PS51257">
    <property type="entry name" value="PROKAR_LIPOPROTEIN"/>
    <property type="match status" value="1"/>
</dbReference>
<comment type="caution">
    <text evidence="2">The sequence shown here is derived from an EMBL/GenBank/DDBJ whole genome shotgun (WGS) entry which is preliminary data.</text>
</comment>
<gene>
    <name evidence="2" type="ORF">ACFSOY_08330</name>
</gene>
<evidence type="ECO:0000313" key="3">
    <source>
        <dbReference type="Proteomes" id="UP001597343"/>
    </source>
</evidence>
<dbReference type="EMBL" id="JBHUIO010000005">
    <property type="protein sequence ID" value="MFD2170001.1"/>
    <property type="molecule type" value="Genomic_DNA"/>
</dbReference>
<dbReference type="Proteomes" id="UP001597343">
    <property type="component" value="Unassembled WGS sequence"/>
</dbReference>
<dbReference type="InterPro" id="IPR008719">
    <property type="entry name" value="N2O_reductase_NosL"/>
</dbReference>
<proteinExistence type="predicted"/>
<sequence>MKKRQMVYAVLTALVLSTSVVGCGNEEAKPVAIDEKVDKCDICNMTVKNNQFAVELMQKDGKAMKFDDLGCLFQWTEKNGKDQVGTQYVRDYATQEWVKLDEATYVFDKEIATPMAYNVISFKSKADAEAFQKKEGKGDLLSYEDLLKHTWERNKDMMKKMMEMSKDKHGEGGNSSSYSTGM</sequence>
<keyword evidence="1" id="KW-0732">Signal</keyword>
<dbReference type="RefSeq" id="WP_386045589.1">
    <property type="nucleotide sequence ID" value="NZ_JBHUIO010000005.1"/>
</dbReference>
<dbReference type="PANTHER" id="PTHR41247:SF1">
    <property type="entry name" value="HTH-TYPE TRANSCRIPTIONAL REPRESSOR YCNK"/>
    <property type="match status" value="1"/>
</dbReference>
<accession>A0ABW4ZWL1</accession>